<proteinExistence type="predicted"/>
<reference evidence="1 2" key="1">
    <citation type="submission" date="2023-05" db="EMBL/GenBank/DDBJ databases">
        <title>Draft genome sequence of Streptomyces sp. B-S-A6 isolated from a cave soil in Thailand.</title>
        <authorList>
            <person name="Chamroensaksri N."/>
            <person name="Muangham S."/>
        </authorList>
    </citation>
    <scope>NUCLEOTIDE SEQUENCE [LARGE SCALE GENOMIC DNA]</scope>
    <source>
        <strain evidence="1 2">B-S-A6</strain>
    </source>
</reference>
<sequence length="195" mass="21453">MTRNKINKRLLAGCLVGAAVFGGAFFAYQELLLSGIEDLPGKPCKGAVERSTASDILPSAREVEESSRQRIEDGTYYFHCNLTTSSGSILSATVNTRDVTTTSWEKYYRNQQDGEPSRISKNNIAALSWPRETITYMPCTPIGAKKSEASQGYSLVVEVMIVGEAKEPGTILRHNLNEFAFQAANYAKRTAQCQL</sequence>
<name>A0ABT6SI17_9ACTN</name>
<organism evidence="1 2">
    <name type="scientific">Streptomyces cavernicola</name>
    <dbReference type="NCBI Taxonomy" id="3043613"/>
    <lineage>
        <taxon>Bacteria</taxon>
        <taxon>Bacillati</taxon>
        <taxon>Actinomycetota</taxon>
        <taxon>Actinomycetes</taxon>
        <taxon>Kitasatosporales</taxon>
        <taxon>Streptomycetaceae</taxon>
        <taxon>Streptomyces</taxon>
    </lineage>
</organism>
<gene>
    <name evidence="1" type="ORF">QIS96_28050</name>
</gene>
<evidence type="ECO:0000313" key="1">
    <source>
        <dbReference type="EMBL" id="MDI3407654.1"/>
    </source>
</evidence>
<accession>A0ABT6SI17</accession>
<dbReference type="Proteomes" id="UP001223978">
    <property type="component" value="Unassembled WGS sequence"/>
</dbReference>
<comment type="caution">
    <text evidence="1">The sequence shown here is derived from an EMBL/GenBank/DDBJ whole genome shotgun (WGS) entry which is preliminary data.</text>
</comment>
<evidence type="ECO:0008006" key="3">
    <source>
        <dbReference type="Google" id="ProtNLM"/>
    </source>
</evidence>
<protein>
    <recommendedName>
        <fullName evidence="3">DUF3558 domain-containing protein</fullName>
    </recommendedName>
</protein>
<dbReference type="EMBL" id="JASCIQ010000035">
    <property type="protein sequence ID" value="MDI3407654.1"/>
    <property type="molecule type" value="Genomic_DNA"/>
</dbReference>
<dbReference type="RefSeq" id="WP_282545567.1">
    <property type="nucleotide sequence ID" value="NZ_JASCIQ010000035.1"/>
</dbReference>
<evidence type="ECO:0000313" key="2">
    <source>
        <dbReference type="Proteomes" id="UP001223978"/>
    </source>
</evidence>
<keyword evidence="2" id="KW-1185">Reference proteome</keyword>